<organism evidence="2 3">
    <name type="scientific">Pleurodeles waltl</name>
    <name type="common">Iberian ribbed newt</name>
    <dbReference type="NCBI Taxonomy" id="8319"/>
    <lineage>
        <taxon>Eukaryota</taxon>
        <taxon>Metazoa</taxon>
        <taxon>Chordata</taxon>
        <taxon>Craniata</taxon>
        <taxon>Vertebrata</taxon>
        <taxon>Euteleostomi</taxon>
        <taxon>Amphibia</taxon>
        <taxon>Batrachia</taxon>
        <taxon>Caudata</taxon>
        <taxon>Salamandroidea</taxon>
        <taxon>Salamandridae</taxon>
        <taxon>Pleurodelinae</taxon>
        <taxon>Pleurodeles</taxon>
    </lineage>
</organism>
<comment type="caution">
    <text evidence="2">The sequence shown here is derived from an EMBL/GenBank/DDBJ whole genome shotgun (WGS) entry which is preliminary data.</text>
</comment>
<accession>A0AAV7SK67</accession>
<feature type="region of interest" description="Disordered" evidence="1">
    <location>
        <begin position="1"/>
        <end position="23"/>
    </location>
</feature>
<protein>
    <submittedName>
        <fullName evidence="2">Uncharacterized protein</fullName>
    </submittedName>
</protein>
<reference evidence="2" key="1">
    <citation type="journal article" date="2022" name="bioRxiv">
        <title>Sequencing and chromosome-scale assembly of the giantPleurodeles waltlgenome.</title>
        <authorList>
            <person name="Brown T."/>
            <person name="Elewa A."/>
            <person name="Iarovenko S."/>
            <person name="Subramanian E."/>
            <person name="Araus A.J."/>
            <person name="Petzold A."/>
            <person name="Susuki M."/>
            <person name="Suzuki K.-i.T."/>
            <person name="Hayashi T."/>
            <person name="Toyoda A."/>
            <person name="Oliveira C."/>
            <person name="Osipova E."/>
            <person name="Leigh N.D."/>
            <person name="Simon A."/>
            <person name="Yun M.H."/>
        </authorList>
    </citation>
    <scope>NUCLEOTIDE SEQUENCE</scope>
    <source>
        <strain evidence="2">20211129_DDA</strain>
        <tissue evidence="2">Liver</tissue>
    </source>
</reference>
<feature type="region of interest" description="Disordered" evidence="1">
    <location>
        <begin position="43"/>
        <end position="98"/>
    </location>
</feature>
<evidence type="ECO:0000313" key="2">
    <source>
        <dbReference type="EMBL" id="KAJ1164482.1"/>
    </source>
</evidence>
<name>A0AAV7SK67_PLEWA</name>
<dbReference type="AlphaFoldDB" id="A0AAV7SK67"/>
<dbReference type="EMBL" id="JANPWB010000008">
    <property type="protein sequence ID" value="KAJ1164482.1"/>
    <property type="molecule type" value="Genomic_DNA"/>
</dbReference>
<proteinExistence type="predicted"/>
<evidence type="ECO:0000313" key="3">
    <source>
        <dbReference type="Proteomes" id="UP001066276"/>
    </source>
</evidence>
<keyword evidence="3" id="KW-1185">Reference proteome</keyword>
<gene>
    <name evidence="2" type="ORF">NDU88_004919</name>
</gene>
<evidence type="ECO:0000256" key="1">
    <source>
        <dbReference type="SAM" id="MobiDB-lite"/>
    </source>
</evidence>
<sequence length="124" mass="12599">MDDGERASEGGISSTLVPSLPPNFLLGLTADHGRTNCEAAWKTCGPPDATEGSGGEAGARGGQEISGFKRGGSDPGDTPPPPPTGDCLGDHPPTPASCRDKLRIAAGWAMKLAGGRVLPPRRRG</sequence>
<dbReference type="Proteomes" id="UP001066276">
    <property type="component" value="Chromosome 4_2"/>
</dbReference>
<feature type="compositionally biased region" description="Gly residues" evidence="1">
    <location>
        <begin position="52"/>
        <end position="61"/>
    </location>
</feature>